<gene>
    <name evidence="1" type="ORF">SAMN05446037_100172</name>
</gene>
<dbReference type="AlphaFoldDB" id="A0A238ZU03"/>
<organism evidence="1 2">
    <name type="scientific">Anaerovirgula multivorans</name>
    <dbReference type="NCBI Taxonomy" id="312168"/>
    <lineage>
        <taxon>Bacteria</taxon>
        <taxon>Bacillati</taxon>
        <taxon>Bacillota</taxon>
        <taxon>Clostridia</taxon>
        <taxon>Peptostreptococcales</taxon>
        <taxon>Natronincolaceae</taxon>
        <taxon>Anaerovirgula</taxon>
    </lineage>
</organism>
<dbReference type="EMBL" id="FZOJ01000001">
    <property type="protein sequence ID" value="SNR86133.1"/>
    <property type="molecule type" value="Genomic_DNA"/>
</dbReference>
<accession>A0A238ZU03</accession>
<keyword evidence="2" id="KW-1185">Reference proteome</keyword>
<evidence type="ECO:0000313" key="2">
    <source>
        <dbReference type="Proteomes" id="UP000198304"/>
    </source>
</evidence>
<dbReference type="Proteomes" id="UP000198304">
    <property type="component" value="Unassembled WGS sequence"/>
</dbReference>
<evidence type="ECO:0000313" key="1">
    <source>
        <dbReference type="EMBL" id="SNR86133.1"/>
    </source>
</evidence>
<dbReference type="Pfam" id="PF10844">
    <property type="entry name" value="DUF2577"/>
    <property type="match status" value="1"/>
</dbReference>
<proteinExistence type="predicted"/>
<dbReference type="InterPro" id="IPR022555">
    <property type="entry name" value="DUF2577"/>
</dbReference>
<evidence type="ECO:0008006" key="3">
    <source>
        <dbReference type="Google" id="ProtNLM"/>
    </source>
</evidence>
<name>A0A238ZU03_9FIRM</name>
<dbReference type="RefSeq" id="WP_089280873.1">
    <property type="nucleotide sequence ID" value="NZ_FZOJ01000001.1"/>
</dbReference>
<dbReference type="OrthoDB" id="9809962at2"/>
<protein>
    <recommendedName>
        <fullName evidence="3">DUF2577 domain-containing protein</fullName>
    </recommendedName>
</protein>
<reference evidence="1 2" key="1">
    <citation type="submission" date="2017-06" db="EMBL/GenBank/DDBJ databases">
        <authorList>
            <person name="Kim H.J."/>
            <person name="Triplett B.A."/>
        </authorList>
    </citation>
    <scope>NUCLEOTIDE SEQUENCE [LARGE SCALE GENOMIC DNA]</scope>
    <source>
        <strain evidence="1 2">SCA</strain>
    </source>
</reference>
<sequence length="135" mass="15374">MTNLEKMAKLFTDRNNPTHINITIGKVIGVNPFRIQWGEKIIVEEENLIIARGVLSHAREFSSSSAGTITTHTDDPPQEEEYSQYTILKNLNHSGNFTFTDTLNVGDEVIMVPDDNFKNWYIIDKAVRFDVTSDK</sequence>